<dbReference type="EMBL" id="HBNS01060137">
    <property type="protein sequence ID" value="CAE4666816.1"/>
    <property type="molecule type" value="Transcribed_RNA"/>
</dbReference>
<protein>
    <recommendedName>
        <fullName evidence="5">Ankyrin repeat protein</fullName>
    </recommendedName>
</protein>
<feature type="region of interest" description="Disordered" evidence="3">
    <location>
        <begin position="1"/>
        <end position="38"/>
    </location>
</feature>
<dbReference type="Gene3D" id="1.25.40.20">
    <property type="entry name" value="Ankyrin repeat-containing domain"/>
    <property type="match status" value="2"/>
</dbReference>
<evidence type="ECO:0000256" key="1">
    <source>
        <dbReference type="ARBA" id="ARBA00022737"/>
    </source>
</evidence>
<sequence>MSSHKRQREKRSPSSDDDNENGLVGRADISPPNKRVKSEGEKKVIQILEHLQNLFNLDPLKDSDVEKFNAKAVMKVITQNPHAATLKYKTKYLEEPCYPLHLVICFKSSVNVVDALFRAYPNAIKEKCTLSIGRPVTPLGLACSSGASVEVLSLLLTHHPPSVKEMNEQNQTLLHVGCKFHLSFESLSLLLETYPNAAIQKDEDGHTPLHIACMNDFKLNTLSSLLQTCPEAAIVKDNRGNTPLHIACIYQVSLEVLSLLLETCPEAAKEQSNRGSLPLHHACNIRPLTTETISLLLQKYKAGAVHKNSSGLTPLHIACRHNAPLEVVSLLIKTCPVAAQLKENQGYTPLQLMCWEGEVNYPIFLLLLDVYPAAVLGRDVHGNTLLDHDYLPFVVGNLVYCVGNMIENHTDKAEVKESMEYFIRVDWWKGVSMALNYQPCLVLEIIDSSASSVFPYLLSMVGRSCKMLTLWSIISNKQDFLSS</sequence>
<evidence type="ECO:0000256" key="3">
    <source>
        <dbReference type="SAM" id="MobiDB-lite"/>
    </source>
</evidence>
<dbReference type="PANTHER" id="PTHR24180:SF57">
    <property type="entry name" value="ANKYRIN REPEAT DOMAIN-CONTAINING PROTEIN 39"/>
    <property type="match status" value="1"/>
</dbReference>
<dbReference type="InterPro" id="IPR036770">
    <property type="entry name" value="Ankyrin_rpt-contain_sf"/>
</dbReference>
<dbReference type="PANTHER" id="PTHR24180">
    <property type="entry name" value="CYCLIN-DEPENDENT KINASE INHIBITOR 2C-RELATED"/>
    <property type="match status" value="1"/>
</dbReference>
<dbReference type="AlphaFoldDB" id="A0A7S4WEB8"/>
<keyword evidence="1" id="KW-0677">Repeat</keyword>
<dbReference type="SMART" id="SM00248">
    <property type="entry name" value="ANK"/>
    <property type="match status" value="7"/>
</dbReference>
<evidence type="ECO:0008006" key="5">
    <source>
        <dbReference type="Google" id="ProtNLM"/>
    </source>
</evidence>
<evidence type="ECO:0000313" key="4">
    <source>
        <dbReference type="EMBL" id="CAE4666816.1"/>
    </source>
</evidence>
<reference evidence="4" key="1">
    <citation type="submission" date="2021-01" db="EMBL/GenBank/DDBJ databases">
        <authorList>
            <person name="Corre E."/>
            <person name="Pelletier E."/>
            <person name="Niang G."/>
            <person name="Scheremetjew M."/>
            <person name="Finn R."/>
            <person name="Kale V."/>
            <person name="Holt S."/>
            <person name="Cochrane G."/>
            <person name="Meng A."/>
            <person name="Brown T."/>
            <person name="Cohen L."/>
        </authorList>
    </citation>
    <scope>NUCLEOTIDE SEQUENCE</scope>
    <source>
        <strain evidence="4">GSO104</strain>
    </source>
</reference>
<gene>
    <name evidence="4" type="ORF">DBRI00130_LOCUS43278</name>
</gene>
<dbReference type="SUPFAM" id="SSF48403">
    <property type="entry name" value="Ankyrin repeat"/>
    <property type="match status" value="1"/>
</dbReference>
<dbReference type="InterPro" id="IPR051637">
    <property type="entry name" value="Ank_repeat_dom-contain_49"/>
</dbReference>
<dbReference type="Pfam" id="PF12796">
    <property type="entry name" value="Ank_2"/>
    <property type="match status" value="2"/>
</dbReference>
<proteinExistence type="predicted"/>
<organism evidence="4">
    <name type="scientific">Ditylum brightwellii</name>
    <dbReference type="NCBI Taxonomy" id="49249"/>
    <lineage>
        <taxon>Eukaryota</taxon>
        <taxon>Sar</taxon>
        <taxon>Stramenopiles</taxon>
        <taxon>Ochrophyta</taxon>
        <taxon>Bacillariophyta</taxon>
        <taxon>Mediophyceae</taxon>
        <taxon>Lithodesmiophycidae</taxon>
        <taxon>Lithodesmiales</taxon>
        <taxon>Lithodesmiaceae</taxon>
        <taxon>Ditylum</taxon>
    </lineage>
</organism>
<accession>A0A7S4WEB8</accession>
<dbReference type="InterPro" id="IPR002110">
    <property type="entry name" value="Ankyrin_rpt"/>
</dbReference>
<evidence type="ECO:0000256" key="2">
    <source>
        <dbReference type="ARBA" id="ARBA00023043"/>
    </source>
</evidence>
<name>A0A7S4WEB8_9STRA</name>
<keyword evidence="2" id="KW-0040">ANK repeat</keyword>